<organism evidence="1 2">
    <name type="scientific">Saezia sanguinis</name>
    <dbReference type="NCBI Taxonomy" id="1965230"/>
    <lineage>
        <taxon>Bacteria</taxon>
        <taxon>Pseudomonadati</taxon>
        <taxon>Pseudomonadota</taxon>
        <taxon>Betaproteobacteria</taxon>
        <taxon>Burkholderiales</taxon>
        <taxon>Saeziaceae</taxon>
        <taxon>Saezia</taxon>
    </lineage>
</organism>
<keyword evidence="2" id="KW-1185">Reference proteome</keyword>
<protein>
    <recommendedName>
        <fullName evidence="3">Nucleotidyltransferase</fullName>
    </recommendedName>
</protein>
<sequence length="269" mass="31239">MTFLYAHPIEDHARQRIQSKLSRIEKQHQVHIVYACESGSRGWGFASPDSDYDVRFIYVHRLPWYLSVETQRDVIELPIDDELDISGWELRKTLQLFRRSNPTLFEWLGSPIIYREDVSITTHLRQLAAGFYHGLKGRWHYLGMAKNNFRGYLKGDQVRLKKYLYVLRPILAVLWIDAGQGIPPMRFADLADATITDPELKKEINALLKVKMSSGESQYGAPFPNIQAFIEEFFARQEIPEGYRQITSPENDAALNQLLYQAVMQFTPD</sequence>
<evidence type="ECO:0000313" key="1">
    <source>
        <dbReference type="EMBL" id="RUS68215.1"/>
    </source>
</evidence>
<dbReference type="AlphaFoldDB" id="A0A433SHJ1"/>
<name>A0A433SHJ1_9BURK</name>
<dbReference type="Pfam" id="PF10127">
    <property type="entry name" value="RlaP"/>
    <property type="match status" value="1"/>
</dbReference>
<proteinExistence type="predicted"/>
<accession>A0A433SHJ1</accession>
<reference evidence="1 2" key="1">
    <citation type="submission" date="2018-01" db="EMBL/GenBank/DDBJ databases">
        <title>Saezia sanguinis gen. nov., sp. nov., in the order Burkholderiales isolated from human blood.</title>
        <authorList>
            <person name="Medina-Pascual M.J."/>
            <person name="Valdezate S."/>
            <person name="Monzon S."/>
            <person name="Cuesta I."/>
            <person name="Carrasco G."/>
            <person name="Villalon P."/>
            <person name="Saez-Nieto J.A."/>
        </authorList>
    </citation>
    <scope>NUCLEOTIDE SEQUENCE [LARGE SCALE GENOMIC DNA]</scope>
    <source>
        <strain evidence="1 2">CNM695-12</strain>
    </source>
</reference>
<evidence type="ECO:0008006" key="3">
    <source>
        <dbReference type="Google" id="ProtNLM"/>
    </source>
</evidence>
<dbReference type="OrthoDB" id="9796845at2"/>
<gene>
    <name evidence="1" type="ORF">CUZ56_00702</name>
</gene>
<comment type="caution">
    <text evidence="1">The sequence shown here is derived from an EMBL/GenBank/DDBJ whole genome shotgun (WGS) entry which is preliminary data.</text>
</comment>
<dbReference type="PANTHER" id="PTHR34817">
    <property type="entry name" value="NUCLEOTIDYLTRANSFERASE"/>
    <property type="match status" value="1"/>
</dbReference>
<dbReference type="Proteomes" id="UP000286947">
    <property type="component" value="Unassembled WGS sequence"/>
</dbReference>
<dbReference type="PANTHER" id="PTHR34817:SF2">
    <property type="entry name" value="NUCLEOTIDYLTRANSFERASE"/>
    <property type="match status" value="1"/>
</dbReference>
<dbReference type="EMBL" id="PQSP01000001">
    <property type="protein sequence ID" value="RUS68215.1"/>
    <property type="molecule type" value="Genomic_DNA"/>
</dbReference>
<evidence type="ECO:0000313" key="2">
    <source>
        <dbReference type="Proteomes" id="UP000286947"/>
    </source>
</evidence>
<dbReference type="RefSeq" id="WP_126978179.1">
    <property type="nucleotide sequence ID" value="NZ_PQSP01000001.1"/>
</dbReference>
<dbReference type="InterPro" id="IPR018775">
    <property type="entry name" value="RlaP"/>
</dbReference>